<accession>A0A150TBW2</accession>
<dbReference type="Proteomes" id="UP000075502">
    <property type="component" value="Unassembled WGS sequence"/>
</dbReference>
<gene>
    <name evidence="4" type="ORF">BE21_55210</name>
</gene>
<dbReference type="PANTHER" id="PTHR30336">
    <property type="entry name" value="INNER MEMBRANE PROTEIN, PROBABLE PERMEASE"/>
    <property type="match status" value="1"/>
</dbReference>
<proteinExistence type="predicted"/>
<sequence>MLARRLSPSSGARYGASSPAPQGSAGYQSCTRSCRRSSGSVRAHTVFETGAASTIVAGWPITGHGLSVPDGHIAARLRRPRRNGATHLELEPIAFMATLAALTSAPTCARGAGRATGSRAPDGAPEYARRPARQNTRAVRRVEPGVLPKPRPARPRLDASTPRRLAHRALVTLVSLLLVGGAALAGARLWVLRSARIYRELDAVPRGEVAIVPGALVWPDGTPSAALEDRLAAALELYRTGKVRRVLVSGDHGRVGYDEPNAMRAWLVRRGVPSEDVFMDHAGLRTLDTMQRAARVFGVRDAVVCTQAFHLPRALYLARAAGFPAVGYAADRRVYANADRDARRELLATALTLIDTWSGRGPRFLGPQVPIQGDSSASHDAWTPGLVVR</sequence>
<dbReference type="EMBL" id="JEME01003150">
    <property type="protein sequence ID" value="KYG02199.1"/>
    <property type="molecule type" value="Genomic_DNA"/>
</dbReference>
<dbReference type="CDD" id="cd06259">
    <property type="entry name" value="YdcF-like"/>
    <property type="match status" value="1"/>
</dbReference>
<feature type="region of interest" description="Disordered" evidence="1">
    <location>
        <begin position="110"/>
        <end position="135"/>
    </location>
</feature>
<feature type="compositionally biased region" description="Polar residues" evidence="1">
    <location>
        <begin position="19"/>
        <end position="28"/>
    </location>
</feature>
<comment type="caution">
    <text evidence="4">The sequence shown here is derived from an EMBL/GenBank/DDBJ whole genome shotgun (WGS) entry which is preliminary data.</text>
</comment>
<organism evidence="4 5">
    <name type="scientific">Sorangium cellulosum</name>
    <name type="common">Polyangium cellulosum</name>
    <dbReference type="NCBI Taxonomy" id="56"/>
    <lineage>
        <taxon>Bacteria</taxon>
        <taxon>Pseudomonadati</taxon>
        <taxon>Myxococcota</taxon>
        <taxon>Polyangia</taxon>
        <taxon>Polyangiales</taxon>
        <taxon>Polyangiaceae</taxon>
        <taxon>Sorangium</taxon>
    </lineage>
</organism>
<dbReference type="Pfam" id="PF02698">
    <property type="entry name" value="DUF218"/>
    <property type="match status" value="1"/>
</dbReference>
<feature type="transmembrane region" description="Helical" evidence="2">
    <location>
        <begin position="170"/>
        <end position="191"/>
    </location>
</feature>
<evidence type="ECO:0000259" key="3">
    <source>
        <dbReference type="Pfam" id="PF02698"/>
    </source>
</evidence>
<reference evidence="4 5" key="1">
    <citation type="submission" date="2014-02" db="EMBL/GenBank/DDBJ databases">
        <title>The small core and large imbalanced accessory genome model reveals a collaborative survival strategy of Sorangium cellulosum strains in nature.</title>
        <authorList>
            <person name="Han K."/>
            <person name="Peng R."/>
            <person name="Blom J."/>
            <person name="Li Y.-Z."/>
        </authorList>
    </citation>
    <scope>NUCLEOTIDE SEQUENCE [LARGE SCALE GENOMIC DNA]</scope>
    <source>
        <strain evidence="4 5">So0007-03</strain>
    </source>
</reference>
<evidence type="ECO:0000313" key="4">
    <source>
        <dbReference type="EMBL" id="KYG02199.1"/>
    </source>
</evidence>
<dbReference type="InterPro" id="IPR003848">
    <property type="entry name" value="DUF218"/>
</dbReference>
<keyword evidence="2" id="KW-1133">Transmembrane helix</keyword>
<dbReference type="AlphaFoldDB" id="A0A150TBW2"/>
<evidence type="ECO:0000256" key="1">
    <source>
        <dbReference type="SAM" id="MobiDB-lite"/>
    </source>
</evidence>
<protein>
    <recommendedName>
        <fullName evidence="3">DUF218 domain-containing protein</fullName>
    </recommendedName>
</protein>
<feature type="compositionally biased region" description="Low complexity" evidence="1">
    <location>
        <begin position="110"/>
        <end position="120"/>
    </location>
</feature>
<feature type="region of interest" description="Disordered" evidence="1">
    <location>
        <begin position="1"/>
        <end position="29"/>
    </location>
</feature>
<dbReference type="InterPro" id="IPR051599">
    <property type="entry name" value="Cell_Envelope_Assoc"/>
</dbReference>
<evidence type="ECO:0000313" key="5">
    <source>
        <dbReference type="Proteomes" id="UP000075502"/>
    </source>
</evidence>
<name>A0A150TBW2_SORCE</name>
<feature type="domain" description="DUF218" evidence="3">
    <location>
        <begin position="209"/>
        <end position="333"/>
    </location>
</feature>
<keyword evidence="2" id="KW-0812">Transmembrane</keyword>
<dbReference type="PANTHER" id="PTHR30336:SF6">
    <property type="entry name" value="INTEGRAL MEMBRANE PROTEIN"/>
    <property type="match status" value="1"/>
</dbReference>
<dbReference type="GO" id="GO:0005886">
    <property type="term" value="C:plasma membrane"/>
    <property type="evidence" value="ECO:0007669"/>
    <property type="project" value="TreeGrafter"/>
</dbReference>
<keyword evidence="2" id="KW-0472">Membrane</keyword>
<evidence type="ECO:0000256" key="2">
    <source>
        <dbReference type="SAM" id="Phobius"/>
    </source>
</evidence>